<evidence type="ECO:0000313" key="2">
    <source>
        <dbReference type="EMBL" id="AGG37328.1"/>
    </source>
</evidence>
<name>A0A067XJQ5_BACIA</name>
<dbReference type="RefSeq" id="WP_024024777.1">
    <property type="nucleotide sequence ID" value="NC_025135.1"/>
</dbReference>
<reference evidence="2" key="1">
    <citation type="submission" date="2012-06" db="EMBL/GenBank/DDBJ databases">
        <title>Characterization of a cryptic plasmid pBA64 from Bacillus safensis.</title>
        <authorList>
            <person name="Liu Y."/>
            <person name="Lai Q."/>
            <person name="Shao Z."/>
        </authorList>
    </citation>
    <scope>NUCLEOTIDE SEQUENCE</scope>
    <source>
        <strain evidence="2">MCCC 1A08385</strain>
        <plasmid evidence="2">pBA64</plasmid>
    </source>
</reference>
<keyword evidence="1" id="KW-0812">Transmembrane</keyword>
<keyword evidence="1" id="KW-0472">Membrane</keyword>
<feature type="transmembrane region" description="Helical" evidence="1">
    <location>
        <begin position="95"/>
        <end position="115"/>
    </location>
</feature>
<feature type="transmembrane region" description="Helical" evidence="1">
    <location>
        <begin position="16"/>
        <end position="41"/>
    </location>
</feature>
<feature type="transmembrane region" description="Helical" evidence="1">
    <location>
        <begin position="61"/>
        <end position="83"/>
    </location>
</feature>
<geneLocation type="plasmid" evidence="2">
    <name>pBA64</name>
</geneLocation>
<proteinExistence type="predicted"/>
<protein>
    <submittedName>
        <fullName evidence="2">Uncharacterized protein</fullName>
    </submittedName>
</protein>
<organism evidence="2">
    <name type="scientific">Bacillus safensis</name>
    <dbReference type="NCBI Taxonomy" id="561879"/>
    <lineage>
        <taxon>Bacteria</taxon>
        <taxon>Bacillati</taxon>
        <taxon>Bacillota</taxon>
        <taxon>Bacilli</taxon>
        <taxon>Bacillales</taxon>
        <taxon>Bacillaceae</taxon>
        <taxon>Bacillus</taxon>
    </lineage>
</organism>
<dbReference type="AlphaFoldDB" id="A0A067XJQ5"/>
<evidence type="ECO:0000256" key="1">
    <source>
        <dbReference type="SAM" id="Phobius"/>
    </source>
</evidence>
<dbReference type="EMBL" id="JX134061">
    <property type="protein sequence ID" value="AGG37328.1"/>
    <property type="molecule type" value="Genomic_DNA"/>
</dbReference>
<keyword evidence="2" id="KW-0614">Plasmid</keyword>
<keyword evidence="1" id="KW-1133">Transmembrane helix</keyword>
<accession>A0A067XJQ5</accession>
<feature type="transmembrane region" description="Helical" evidence="1">
    <location>
        <begin position="127"/>
        <end position="148"/>
    </location>
</feature>
<sequence length="164" mass="19023">MSKKNKKEKYSTGDHVFAILIVFLMFVFIISSPFLIFLGVFKFVSLFPYISINTTSTFDSVLALFKFFFLTVVVVGVVDIVFSQILMKKKGPFNFALEAVLMFVVFYLYVLIYSFNSQDIVIRDTGVLWVSLFLFILYLLFALVYPVSKRIYGLMMKKIQDKNN</sequence>